<dbReference type="PRINTS" id="PR00038">
    <property type="entry name" value="HTHLUXR"/>
</dbReference>
<accession>A0ABT4VNV2</accession>
<dbReference type="CDD" id="cd06170">
    <property type="entry name" value="LuxR_C_like"/>
    <property type="match status" value="1"/>
</dbReference>
<feature type="domain" description="HTH luxR-type" evidence="4">
    <location>
        <begin position="172"/>
        <end position="237"/>
    </location>
</feature>
<keyword evidence="1" id="KW-0805">Transcription regulation</keyword>
<reference evidence="5" key="1">
    <citation type="submission" date="2022-11" db="EMBL/GenBank/DDBJ databases">
        <title>Hoeflea poritis sp. nov., isolated from scleractinian coral Porites lutea.</title>
        <authorList>
            <person name="Zhang G."/>
            <person name="Wei Q."/>
            <person name="Cai L."/>
        </authorList>
    </citation>
    <scope>NUCLEOTIDE SEQUENCE</scope>
    <source>
        <strain evidence="5">E7-10</strain>
    </source>
</reference>
<dbReference type="Proteomes" id="UP001148313">
    <property type="component" value="Unassembled WGS sequence"/>
</dbReference>
<evidence type="ECO:0000256" key="3">
    <source>
        <dbReference type="ARBA" id="ARBA00023163"/>
    </source>
</evidence>
<name>A0ABT4VNV2_9HYPH</name>
<dbReference type="Gene3D" id="3.30.450.80">
    <property type="entry name" value="Transcription factor LuxR-like, autoinducer-binding domain"/>
    <property type="match status" value="1"/>
</dbReference>
<dbReference type="RefSeq" id="WP_271090121.1">
    <property type="nucleotide sequence ID" value="NZ_JAPJZH010000007.1"/>
</dbReference>
<dbReference type="InterPro" id="IPR036693">
    <property type="entry name" value="TF_LuxR_autoind-bd_dom_sf"/>
</dbReference>
<gene>
    <name evidence="5" type="ORF">OOZ53_13525</name>
</gene>
<keyword evidence="6" id="KW-1185">Reference proteome</keyword>
<dbReference type="InterPro" id="IPR016032">
    <property type="entry name" value="Sig_transdc_resp-reg_C-effctor"/>
</dbReference>
<comment type="caution">
    <text evidence="5">The sequence shown here is derived from an EMBL/GenBank/DDBJ whole genome shotgun (WGS) entry which is preliminary data.</text>
</comment>
<evidence type="ECO:0000313" key="5">
    <source>
        <dbReference type="EMBL" id="MDA4846381.1"/>
    </source>
</evidence>
<dbReference type="SUPFAM" id="SSF46894">
    <property type="entry name" value="C-terminal effector domain of the bipartite response regulators"/>
    <property type="match status" value="1"/>
</dbReference>
<dbReference type="EMBL" id="JAPJZH010000007">
    <property type="protein sequence ID" value="MDA4846381.1"/>
    <property type="molecule type" value="Genomic_DNA"/>
</dbReference>
<dbReference type="PANTHER" id="PTHR44688:SF16">
    <property type="entry name" value="DNA-BINDING TRANSCRIPTIONAL ACTIVATOR DEVR_DOSR"/>
    <property type="match status" value="1"/>
</dbReference>
<dbReference type="PROSITE" id="PS50043">
    <property type="entry name" value="HTH_LUXR_2"/>
    <property type="match status" value="1"/>
</dbReference>
<dbReference type="Gene3D" id="1.10.10.10">
    <property type="entry name" value="Winged helix-like DNA-binding domain superfamily/Winged helix DNA-binding domain"/>
    <property type="match status" value="1"/>
</dbReference>
<dbReference type="SMART" id="SM00421">
    <property type="entry name" value="HTH_LUXR"/>
    <property type="match status" value="1"/>
</dbReference>
<evidence type="ECO:0000256" key="2">
    <source>
        <dbReference type="ARBA" id="ARBA00023125"/>
    </source>
</evidence>
<dbReference type="SUPFAM" id="SSF75516">
    <property type="entry name" value="Pheromone-binding domain of LuxR-like quorum-sensing transcription factors"/>
    <property type="match status" value="1"/>
</dbReference>
<dbReference type="InterPro" id="IPR036388">
    <property type="entry name" value="WH-like_DNA-bd_sf"/>
</dbReference>
<proteinExistence type="predicted"/>
<dbReference type="Pfam" id="PF00196">
    <property type="entry name" value="GerE"/>
    <property type="match status" value="1"/>
</dbReference>
<evidence type="ECO:0000259" key="4">
    <source>
        <dbReference type="PROSITE" id="PS50043"/>
    </source>
</evidence>
<keyword evidence="3" id="KW-0804">Transcription</keyword>
<dbReference type="InterPro" id="IPR000792">
    <property type="entry name" value="Tscrpt_reg_LuxR_C"/>
</dbReference>
<sequence length="239" mass="27635">MQSWFDQSYYRQDDGCIDIRRRMSRLLDDLSLDYFSYLVLKPPRERKFNALATLHTNYPDEWIGRYMSHRYYNLDPVAELTAKSTRPFFWGHGRFLRAFRSRQRLVFDEAREYRIINGLSIPIRGAEGELAVFSVVSRGGKHLADVTRGEHARLFEAAYDTHEIVMTDQCEPGDDEPELSLRERECLLWTLEGKTAGEIATILGLSVSTVNHHAMTATRKMRCLNKHHAAVQALRAGII</sequence>
<dbReference type="Pfam" id="PF03472">
    <property type="entry name" value="Autoind_bind"/>
    <property type="match status" value="1"/>
</dbReference>
<evidence type="ECO:0000256" key="1">
    <source>
        <dbReference type="ARBA" id="ARBA00023015"/>
    </source>
</evidence>
<dbReference type="InterPro" id="IPR005143">
    <property type="entry name" value="TF_LuxR_autoind-bd_dom"/>
</dbReference>
<dbReference type="PANTHER" id="PTHR44688">
    <property type="entry name" value="DNA-BINDING TRANSCRIPTIONAL ACTIVATOR DEVR_DOSR"/>
    <property type="match status" value="1"/>
</dbReference>
<keyword evidence="2" id="KW-0238">DNA-binding</keyword>
<evidence type="ECO:0000313" key="6">
    <source>
        <dbReference type="Proteomes" id="UP001148313"/>
    </source>
</evidence>
<organism evidence="5 6">
    <name type="scientific">Hoeflea poritis</name>
    <dbReference type="NCBI Taxonomy" id="2993659"/>
    <lineage>
        <taxon>Bacteria</taxon>
        <taxon>Pseudomonadati</taxon>
        <taxon>Pseudomonadota</taxon>
        <taxon>Alphaproteobacteria</taxon>
        <taxon>Hyphomicrobiales</taxon>
        <taxon>Rhizobiaceae</taxon>
        <taxon>Hoeflea</taxon>
    </lineage>
</organism>
<protein>
    <submittedName>
        <fullName evidence="5">Autoinducer binding domain-containing protein</fullName>
    </submittedName>
</protein>